<dbReference type="EC" id="2.7.13.3" evidence="2"/>
<evidence type="ECO:0000256" key="3">
    <source>
        <dbReference type="ARBA" id="ARBA00022553"/>
    </source>
</evidence>
<geneLocation type="plasmid" evidence="4 5">
    <name>AbAZ39_p2</name>
</geneLocation>
<dbReference type="Pfam" id="PF00072">
    <property type="entry name" value="Response_reg"/>
    <property type="match status" value="1"/>
</dbReference>
<dbReference type="InterPro" id="IPR005467">
    <property type="entry name" value="His_kinase_dom"/>
</dbReference>
<comment type="catalytic activity">
    <reaction evidence="1">
        <text>ATP + protein L-histidine = ADP + protein N-phospho-L-histidine.</text>
        <dbReference type="EC" id="2.7.13.3"/>
    </reaction>
</comment>
<dbReference type="Gene3D" id="1.10.287.130">
    <property type="match status" value="1"/>
</dbReference>
<dbReference type="Proteomes" id="UP000027186">
    <property type="component" value="Plasmid AbAZ39_p2"/>
</dbReference>
<gene>
    <name evidence="4" type="ORF">ABAZ39_25025</name>
</gene>
<name>A0A060DR26_9PROT</name>
<dbReference type="Gene3D" id="3.40.50.2300">
    <property type="match status" value="1"/>
</dbReference>
<accession>A0A060DR26</accession>
<dbReference type="InterPro" id="IPR011006">
    <property type="entry name" value="CheY-like_superfamily"/>
</dbReference>
<evidence type="ECO:0000256" key="1">
    <source>
        <dbReference type="ARBA" id="ARBA00000085"/>
    </source>
</evidence>
<dbReference type="InterPro" id="IPR036890">
    <property type="entry name" value="HATPase_C_sf"/>
</dbReference>
<sequence>MGAPTKATILIVDDTADNLSLLSSHLKSIYTVKTVNNGDAALRIAFSDHPPDLILLDVMMPSMDGYEVCRRLKADPRTCDVPVIFLTARTSVEDEKFGLDLGAVDYISKPISPPIVLARVKNHLSLKATADSLRATVEEVRAAHSRLEETQQHLIQTEKMAALGLLVSGVAHEINTPIGVALTAVSHLSGLVESLASQFQGGAIRKSDLARFLENAREGTLLVTTNIVRTANLIQSFKQVVVDRAGSERRVFDLKDYLSDALFGLDPHLREAGHSLTVSCPAGLAIDSHPGPLSEVLSILIRNAVAHAFRPGQNGRVVLSVTPREEDWVELRLSDDGKGIDPEHLPKLFDPFFTTRRGIEYPGLGLYIAFNLVHQVLQGTIEVESQPAGGASFVVRMPRRVSALADAPA</sequence>
<dbReference type="PANTHER" id="PTHR43547">
    <property type="entry name" value="TWO-COMPONENT HISTIDINE KINASE"/>
    <property type="match status" value="1"/>
</dbReference>
<dbReference type="SUPFAM" id="SSF55874">
    <property type="entry name" value="ATPase domain of HSP90 chaperone/DNA topoisomerase II/histidine kinase"/>
    <property type="match status" value="1"/>
</dbReference>
<dbReference type="SMART" id="SM00387">
    <property type="entry name" value="HATPase_c"/>
    <property type="match status" value="1"/>
</dbReference>
<dbReference type="AlphaFoldDB" id="A0A060DR26"/>
<keyword evidence="4" id="KW-0614">Plasmid</keyword>
<proteinExistence type="predicted"/>
<dbReference type="SMART" id="SM00448">
    <property type="entry name" value="REC"/>
    <property type="match status" value="1"/>
</dbReference>
<dbReference type="KEGG" id="abq:ABAZ39_25025"/>
<organism evidence="4 5">
    <name type="scientific">Azospirillum argentinense</name>
    <dbReference type="NCBI Taxonomy" id="2970906"/>
    <lineage>
        <taxon>Bacteria</taxon>
        <taxon>Pseudomonadati</taxon>
        <taxon>Pseudomonadota</taxon>
        <taxon>Alphaproteobacteria</taxon>
        <taxon>Rhodospirillales</taxon>
        <taxon>Azospirillaceae</taxon>
        <taxon>Azospirillum</taxon>
    </lineage>
</organism>
<dbReference type="PANTHER" id="PTHR43547:SF2">
    <property type="entry name" value="HYBRID SIGNAL TRANSDUCTION HISTIDINE KINASE C"/>
    <property type="match status" value="1"/>
</dbReference>
<keyword evidence="3" id="KW-0597">Phosphoprotein</keyword>
<dbReference type="InterPro" id="IPR001789">
    <property type="entry name" value="Sig_transdc_resp-reg_receiver"/>
</dbReference>
<dbReference type="EMBL" id="CP007795">
    <property type="protein sequence ID" value="AIB15160.1"/>
    <property type="molecule type" value="Genomic_DNA"/>
</dbReference>
<dbReference type="InterPro" id="IPR004358">
    <property type="entry name" value="Sig_transdc_His_kin-like_C"/>
</dbReference>
<dbReference type="CDD" id="cd00082">
    <property type="entry name" value="HisKA"/>
    <property type="match status" value="1"/>
</dbReference>
<dbReference type="PROSITE" id="PS50110">
    <property type="entry name" value="RESPONSE_REGULATORY"/>
    <property type="match status" value="1"/>
</dbReference>
<dbReference type="GO" id="GO:0000155">
    <property type="term" value="F:phosphorelay sensor kinase activity"/>
    <property type="evidence" value="ECO:0007669"/>
    <property type="project" value="InterPro"/>
</dbReference>
<reference evidence="4 5" key="1">
    <citation type="journal article" date="2014" name="Genome Announc.">
        <title>Complete Genome Sequence of the Model Rhizosphere Strain Azospirillum brasilense Az39, Successfully Applied in Agriculture.</title>
        <authorList>
            <person name="Rivera D."/>
            <person name="Revale S."/>
            <person name="Molina R."/>
            <person name="Gualpa J."/>
            <person name="Puente M."/>
            <person name="Maroniche G."/>
            <person name="Paris G."/>
            <person name="Baker D."/>
            <person name="Clavijo B."/>
            <person name="McLay K."/>
            <person name="Spaepen S."/>
            <person name="Perticari A."/>
            <person name="Vazquez M."/>
            <person name="Wisniewski-Dye F."/>
            <person name="Watkins C."/>
            <person name="Martinez-Abarca F."/>
            <person name="Vanderleyden J."/>
            <person name="Cassan F."/>
        </authorList>
    </citation>
    <scope>NUCLEOTIDE SEQUENCE [LARGE SCALE GENOMIC DNA]</scope>
    <source>
        <strain evidence="4 5">Az39</strain>
        <plasmid evidence="4">AbAZ39_p2</plasmid>
    </source>
</reference>
<protein>
    <recommendedName>
        <fullName evidence="2">histidine kinase</fullName>
        <ecNumber evidence="2">2.7.13.3</ecNumber>
    </recommendedName>
</protein>
<dbReference type="PROSITE" id="PS50109">
    <property type="entry name" value="HIS_KIN"/>
    <property type="match status" value="1"/>
</dbReference>
<evidence type="ECO:0000256" key="2">
    <source>
        <dbReference type="ARBA" id="ARBA00012438"/>
    </source>
</evidence>
<dbReference type="InterPro" id="IPR003594">
    <property type="entry name" value="HATPase_dom"/>
</dbReference>
<dbReference type="Pfam" id="PF02518">
    <property type="entry name" value="HATPase_c"/>
    <property type="match status" value="1"/>
</dbReference>
<evidence type="ECO:0000313" key="4">
    <source>
        <dbReference type="EMBL" id="AIB15160.1"/>
    </source>
</evidence>
<dbReference type="RefSeq" id="WP_040136530.1">
    <property type="nucleotide sequence ID" value="NZ_CP007795.1"/>
</dbReference>
<evidence type="ECO:0000313" key="5">
    <source>
        <dbReference type="Proteomes" id="UP000027186"/>
    </source>
</evidence>
<dbReference type="InterPro" id="IPR003661">
    <property type="entry name" value="HisK_dim/P_dom"/>
</dbReference>
<dbReference type="PRINTS" id="PR00344">
    <property type="entry name" value="BCTRLSENSOR"/>
</dbReference>
<dbReference type="SUPFAM" id="SSF52172">
    <property type="entry name" value="CheY-like"/>
    <property type="match status" value="1"/>
</dbReference>
<dbReference type="Gene3D" id="3.30.565.10">
    <property type="entry name" value="Histidine kinase-like ATPase, C-terminal domain"/>
    <property type="match status" value="1"/>
</dbReference>